<dbReference type="PANTHER" id="PTHR43179:SF12">
    <property type="entry name" value="GALACTOFURANOSYLTRANSFERASE GLFT2"/>
    <property type="match status" value="1"/>
</dbReference>
<reference evidence="6 7" key="1">
    <citation type="submission" date="2019-03" db="EMBL/GenBank/DDBJ databases">
        <title>Genomics of glacier-inhabiting Cryobacterium strains.</title>
        <authorList>
            <person name="Liu Q."/>
            <person name="Xin Y.-H."/>
        </authorList>
    </citation>
    <scope>NUCLEOTIDE SEQUENCE [LARGE SCALE GENOMIC DNA]</scope>
    <source>
        <strain evidence="6 7">Hh14</strain>
    </source>
</reference>
<dbReference type="InterPro" id="IPR029044">
    <property type="entry name" value="Nucleotide-diphossugar_trans"/>
</dbReference>
<dbReference type="AlphaFoldDB" id="A0A4V3IRM2"/>
<dbReference type="RefSeq" id="WP_134518869.1">
    <property type="nucleotide sequence ID" value="NZ_SOHE01000031.1"/>
</dbReference>
<comment type="pathway">
    <text evidence="1">Cell wall biogenesis; cell wall polysaccharide biosynthesis.</text>
</comment>
<keyword evidence="4 6" id="KW-0808">Transferase</keyword>
<dbReference type="Pfam" id="PF00535">
    <property type="entry name" value="Glycos_transf_2"/>
    <property type="match status" value="1"/>
</dbReference>
<evidence type="ECO:0000313" key="7">
    <source>
        <dbReference type="Proteomes" id="UP000297447"/>
    </source>
</evidence>
<evidence type="ECO:0000256" key="3">
    <source>
        <dbReference type="ARBA" id="ARBA00022676"/>
    </source>
</evidence>
<proteinExistence type="inferred from homology"/>
<dbReference type="SUPFAM" id="SSF53448">
    <property type="entry name" value="Nucleotide-diphospho-sugar transferases"/>
    <property type="match status" value="1"/>
</dbReference>
<comment type="similarity">
    <text evidence="2">Belongs to the glycosyltransferase 2 family.</text>
</comment>
<dbReference type="EMBL" id="SOHE01000031">
    <property type="protein sequence ID" value="TFD52131.1"/>
    <property type="molecule type" value="Genomic_DNA"/>
</dbReference>
<keyword evidence="7" id="KW-1185">Reference proteome</keyword>
<evidence type="ECO:0000256" key="4">
    <source>
        <dbReference type="ARBA" id="ARBA00022679"/>
    </source>
</evidence>
<dbReference type="GO" id="GO:0016757">
    <property type="term" value="F:glycosyltransferase activity"/>
    <property type="evidence" value="ECO:0007669"/>
    <property type="project" value="UniProtKB-KW"/>
</dbReference>
<feature type="domain" description="Glycosyltransferase 2-like" evidence="5">
    <location>
        <begin position="6"/>
        <end position="114"/>
    </location>
</feature>
<evidence type="ECO:0000256" key="1">
    <source>
        <dbReference type="ARBA" id="ARBA00004776"/>
    </source>
</evidence>
<evidence type="ECO:0000313" key="6">
    <source>
        <dbReference type="EMBL" id="TFD52131.1"/>
    </source>
</evidence>
<name>A0A4V3IRM2_9MICO</name>
<dbReference type="OrthoDB" id="9771846at2"/>
<keyword evidence="3" id="KW-0328">Glycosyltransferase</keyword>
<evidence type="ECO:0000259" key="5">
    <source>
        <dbReference type="Pfam" id="PF00535"/>
    </source>
</evidence>
<dbReference type="PANTHER" id="PTHR43179">
    <property type="entry name" value="RHAMNOSYLTRANSFERASE WBBL"/>
    <property type="match status" value="1"/>
</dbReference>
<dbReference type="Gene3D" id="3.90.550.10">
    <property type="entry name" value="Spore Coat Polysaccharide Biosynthesis Protein SpsA, Chain A"/>
    <property type="match status" value="1"/>
</dbReference>
<protein>
    <submittedName>
        <fullName evidence="6">Glycosyltransferase family 2 protein</fullName>
    </submittedName>
</protein>
<sequence>MIDLAIVVVAYNSAADLPQLLASIPAAAGALSWHVVVVDNSAATSTSLAETCGRPERVSFVDAGSNLGYSGGLNLGLQLVSPSRFTVFLNPDLTLQAHALEHLVEACVGTEADVGAAASVPLVLDAHGRPQPSLRREPTTLRSLGEALCGDHWPGRPHWLAEMVRSPEDYARARPVEWATGAALLVRTNVVTLIGPWDSARFFLYSEETDYARRIRDRGYTIAFAPTAVVRHRGAASGSGPALDALLAVNKVRYFRKWHGRPASALFFGVAVVHSLIRLRRPESRLTLRALFSAPARAALPGGGA</sequence>
<dbReference type="Proteomes" id="UP000297447">
    <property type="component" value="Unassembled WGS sequence"/>
</dbReference>
<comment type="caution">
    <text evidence="6">The sequence shown here is derived from an EMBL/GenBank/DDBJ whole genome shotgun (WGS) entry which is preliminary data.</text>
</comment>
<organism evidence="6 7">
    <name type="scientific">Cryobacterium frigoriphilum</name>
    <dbReference type="NCBI Taxonomy" id="1259150"/>
    <lineage>
        <taxon>Bacteria</taxon>
        <taxon>Bacillati</taxon>
        <taxon>Actinomycetota</taxon>
        <taxon>Actinomycetes</taxon>
        <taxon>Micrococcales</taxon>
        <taxon>Microbacteriaceae</taxon>
        <taxon>Cryobacterium</taxon>
    </lineage>
</organism>
<accession>A0A4V3IRM2</accession>
<gene>
    <name evidence="6" type="ORF">E3T55_07030</name>
</gene>
<evidence type="ECO:0000256" key="2">
    <source>
        <dbReference type="ARBA" id="ARBA00006739"/>
    </source>
</evidence>
<dbReference type="InterPro" id="IPR001173">
    <property type="entry name" value="Glyco_trans_2-like"/>
</dbReference>